<dbReference type="RefSeq" id="WP_255228739.1">
    <property type="nucleotide sequence ID" value="NZ_JAJEKE010000019.1"/>
</dbReference>
<keyword evidence="7 8" id="KW-0472">Membrane</keyword>
<keyword evidence="4" id="KW-1003">Cell membrane</keyword>
<dbReference type="Proteomes" id="UP001651880">
    <property type="component" value="Unassembled WGS sequence"/>
</dbReference>
<accession>A0ABT1NKT0</accession>
<dbReference type="SUPFAM" id="SSF143865">
    <property type="entry name" value="CorA soluble domain-like"/>
    <property type="match status" value="1"/>
</dbReference>
<evidence type="ECO:0000256" key="2">
    <source>
        <dbReference type="ARBA" id="ARBA00009765"/>
    </source>
</evidence>
<evidence type="ECO:0000256" key="3">
    <source>
        <dbReference type="ARBA" id="ARBA00022448"/>
    </source>
</evidence>
<sequence>MEIYKITPRGLENCRFDDMSREKGNRYWLLLTPEEMVNANGFFNFNSRTIDECLSNNQVPRLEVYESFSFGVINIINKEKDFILASELNFYLTSNYLIFVTKDSSSDMIKAVKDEIDGNSIDLERILYIFLDRLTASDNEILKDIEEDISDIEELVIKGENRDYIMDIVSLRKQLLFLKRYYEPLLDIAEGLEENENGLINEKSVRYFTILKDRIERLNRNVLNLRDYITQVREAYQAQVDINLNKIMKLFTVITAIFLPLSLIAGWYGMNFKYMPELSWVMGYPFAFLLSGIVIAICLIYFKKHDFI</sequence>
<dbReference type="InterPro" id="IPR002523">
    <property type="entry name" value="MgTranspt_CorA/ZnTranspt_ZntB"/>
</dbReference>
<evidence type="ECO:0000313" key="10">
    <source>
        <dbReference type="Proteomes" id="UP001651880"/>
    </source>
</evidence>
<dbReference type="EMBL" id="JAJEKE010000019">
    <property type="protein sequence ID" value="MCQ1531214.1"/>
    <property type="molecule type" value="Genomic_DNA"/>
</dbReference>
<evidence type="ECO:0000256" key="8">
    <source>
        <dbReference type="SAM" id="Phobius"/>
    </source>
</evidence>
<organism evidence="9 10">
    <name type="scientific">Lutispora saccharofermentans</name>
    <dbReference type="NCBI Taxonomy" id="3024236"/>
    <lineage>
        <taxon>Bacteria</taxon>
        <taxon>Bacillati</taxon>
        <taxon>Bacillota</taxon>
        <taxon>Clostridia</taxon>
        <taxon>Lutisporales</taxon>
        <taxon>Lutisporaceae</taxon>
        <taxon>Lutispora</taxon>
    </lineage>
</organism>
<dbReference type="Gene3D" id="1.20.58.340">
    <property type="entry name" value="Magnesium transport protein CorA, transmembrane region"/>
    <property type="match status" value="2"/>
</dbReference>
<feature type="transmembrane region" description="Helical" evidence="8">
    <location>
        <begin position="282"/>
        <end position="302"/>
    </location>
</feature>
<protein>
    <submittedName>
        <fullName evidence="9">Magnesium transporter</fullName>
    </submittedName>
</protein>
<dbReference type="SUPFAM" id="SSF144083">
    <property type="entry name" value="Magnesium transport protein CorA, transmembrane region"/>
    <property type="match status" value="1"/>
</dbReference>
<evidence type="ECO:0000256" key="4">
    <source>
        <dbReference type="ARBA" id="ARBA00022475"/>
    </source>
</evidence>
<keyword evidence="5 8" id="KW-0812">Transmembrane</keyword>
<dbReference type="CDD" id="cd12826">
    <property type="entry name" value="EcCorA_ZntB-like_u1"/>
    <property type="match status" value="1"/>
</dbReference>
<dbReference type="PANTHER" id="PTHR46494">
    <property type="entry name" value="CORA FAMILY METAL ION TRANSPORTER (EUROFUNG)"/>
    <property type="match status" value="1"/>
</dbReference>
<dbReference type="Gene3D" id="3.30.460.20">
    <property type="entry name" value="CorA soluble domain-like"/>
    <property type="match status" value="1"/>
</dbReference>
<comment type="caution">
    <text evidence="9">The sequence shown here is derived from an EMBL/GenBank/DDBJ whole genome shotgun (WGS) entry which is preliminary data.</text>
</comment>
<keyword evidence="10" id="KW-1185">Reference proteome</keyword>
<proteinExistence type="inferred from homology"/>
<evidence type="ECO:0000256" key="1">
    <source>
        <dbReference type="ARBA" id="ARBA00004651"/>
    </source>
</evidence>
<dbReference type="InterPro" id="IPR045861">
    <property type="entry name" value="CorA_cytoplasmic_dom"/>
</dbReference>
<reference evidence="9 10" key="1">
    <citation type="submission" date="2021-10" db="EMBL/GenBank/DDBJ databases">
        <title>Lutispora strain m25 sp. nov., a thermophilic, non-spore-forming bacterium isolated from a lab-scale methanogenic bioreactor digesting anaerobic sludge.</title>
        <authorList>
            <person name="El Houari A."/>
            <person name="Mcdonald J."/>
        </authorList>
    </citation>
    <scope>NUCLEOTIDE SEQUENCE [LARGE SCALE GENOMIC DNA]</scope>
    <source>
        <strain evidence="10">m25</strain>
    </source>
</reference>
<gene>
    <name evidence="9" type="ORF">LJD61_16940</name>
</gene>
<keyword evidence="3" id="KW-0813">Transport</keyword>
<dbReference type="Pfam" id="PF01544">
    <property type="entry name" value="CorA"/>
    <property type="match status" value="1"/>
</dbReference>
<comment type="subcellular location">
    <subcellularLocation>
        <location evidence="1">Cell membrane</location>
        <topology evidence="1">Multi-pass membrane protein</topology>
    </subcellularLocation>
</comment>
<evidence type="ECO:0000256" key="5">
    <source>
        <dbReference type="ARBA" id="ARBA00022692"/>
    </source>
</evidence>
<evidence type="ECO:0000256" key="6">
    <source>
        <dbReference type="ARBA" id="ARBA00022989"/>
    </source>
</evidence>
<dbReference type="PANTHER" id="PTHR46494:SF1">
    <property type="entry name" value="CORA FAMILY METAL ION TRANSPORTER (EUROFUNG)"/>
    <property type="match status" value="1"/>
</dbReference>
<keyword evidence="6 8" id="KW-1133">Transmembrane helix</keyword>
<evidence type="ECO:0000256" key="7">
    <source>
        <dbReference type="ARBA" id="ARBA00023136"/>
    </source>
</evidence>
<evidence type="ECO:0000313" key="9">
    <source>
        <dbReference type="EMBL" id="MCQ1531214.1"/>
    </source>
</evidence>
<name>A0ABT1NKT0_9FIRM</name>
<dbReference type="InterPro" id="IPR045863">
    <property type="entry name" value="CorA_TM1_TM2"/>
</dbReference>
<comment type="similarity">
    <text evidence="2">Belongs to the CorA metal ion transporter (MIT) (TC 1.A.35) family.</text>
</comment>
<feature type="transmembrane region" description="Helical" evidence="8">
    <location>
        <begin position="250"/>
        <end position="270"/>
    </location>
</feature>